<name>C1KFR5_9CAUD</name>
<dbReference type="KEGG" id="vg:7751010"/>
<proteinExistence type="predicted"/>
<evidence type="ECO:0000313" key="1">
    <source>
        <dbReference type="EMBL" id="ACO37076.1"/>
    </source>
</evidence>
<sequence length="91" mass="10443">MYANDKFKELEKRLNQAKDNHEAVIIQESNYGILDAVKVYIIYVGSRWATGEEVIINGDEEYHVRHTINYTSIVVGNKKQVKLIFEGGNNV</sequence>
<dbReference type="Proteomes" id="UP000001878">
    <property type="component" value="Segment"/>
</dbReference>
<dbReference type="GeneID" id="7751010"/>
<evidence type="ECO:0000313" key="2">
    <source>
        <dbReference type="Proteomes" id="UP000001878"/>
    </source>
</evidence>
<dbReference type="RefSeq" id="YP_002790834.1">
    <property type="nucleotide sequence ID" value="NC_012530.1"/>
</dbReference>
<keyword evidence="2" id="KW-1185">Reference proteome</keyword>
<protein>
    <submittedName>
        <fullName evidence="1">Uncharacterized protein</fullName>
    </submittedName>
</protein>
<organism evidence="1 2">
    <name type="scientific">Lactobacillus phage Lb338-1</name>
    <dbReference type="NCBI Taxonomy" id="2892342"/>
    <lineage>
        <taxon>Viruses</taxon>
        <taxon>Duplodnaviria</taxon>
        <taxon>Heunggongvirae</taxon>
        <taxon>Uroviricota</taxon>
        <taxon>Caudoviricetes</taxon>
        <taxon>Herelleviridae</taxon>
        <taxon>Mooreparkvirus</taxon>
        <taxon>Mooreparkvirus Lb3381</taxon>
    </lineage>
</organism>
<dbReference type="EMBL" id="FJ822135">
    <property type="protein sequence ID" value="ACO37076.1"/>
    <property type="molecule type" value="Genomic_DNA"/>
</dbReference>
<accession>C1KFR5</accession>
<dbReference type="OrthoDB" id="16834at10239"/>
<gene>
    <name evidence="1" type="ORF">lb338_phage_155</name>
</gene>
<reference evidence="1 2" key="1">
    <citation type="journal article" date="2009" name="Gene">
        <title>Genome of a virulent bacteriophage Lb338-1 that lyses the probiotic Lactobacillus paracasei cheese strain.</title>
        <authorList>
            <person name="Alemayehu D."/>
            <person name="Ross R.P."/>
            <person name="O'Sullivan O."/>
            <person name="Coffey A."/>
            <person name="Stanton C."/>
            <person name="Fitzgerald G.F."/>
            <person name="McAuliffe O."/>
        </authorList>
    </citation>
    <scope>NUCLEOTIDE SEQUENCE [LARGE SCALE GENOMIC DNA]</scope>
    <source>
        <strain evidence="1">Lb338-1</strain>
    </source>
</reference>